<evidence type="ECO:0000256" key="4">
    <source>
        <dbReference type="ARBA" id="ARBA00023204"/>
    </source>
</evidence>
<proteinExistence type="predicted"/>
<evidence type="ECO:0000313" key="7">
    <source>
        <dbReference type="Proteomes" id="UP000606974"/>
    </source>
</evidence>
<dbReference type="GO" id="GO:0031464">
    <property type="term" value="C:Cul4A-RING E3 ubiquitin ligase complex"/>
    <property type="evidence" value="ECO:0007669"/>
    <property type="project" value="TreeGrafter"/>
</dbReference>
<dbReference type="SUPFAM" id="SSF50978">
    <property type="entry name" value="WD40 repeat-like"/>
    <property type="match status" value="1"/>
</dbReference>
<dbReference type="InterPro" id="IPR020472">
    <property type="entry name" value="WD40_PAC1"/>
</dbReference>
<dbReference type="GO" id="GO:0000109">
    <property type="term" value="C:nucleotide-excision repair complex"/>
    <property type="evidence" value="ECO:0007669"/>
    <property type="project" value="TreeGrafter"/>
</dbReference>
<organism evidence="6 7">
    <name type="scientific">Endocarpon pusillum</name>
    <dbReference type="NCBI Taxonomy" id="364733"/>
    <lineage>
        <taxon>Eukaryota</taxon>
        <taxon>Fungi</taxon>
        <taxon>Dikarya</taxon>
        <taxon>Ascomycota</taxon>
        <taxon>Pezizomycotina</taxon>
        <taxon>Eurotiomycetes</taxon>
        <taxon>Chaetothyriomycetidae</taxon>
        <taxon>Verrucariales</taxon>
        <taxon>Verrucariaceae</taxon>
        <taxon>Endocarpon</taxon>
    </lineage>
</organism>
<dbReference type="EMBL" id="JAACFV010000003">
    <property type="protein sequence ID" value="KAF7514015.1"/>
    <property type="molecule type" value="Genomic_DNA"/>
</dbReference>
<evidence type="ECO:0000313" key="6">
    <source>
        <dbReference type="EMBL" id="KAF7514015.1"/>
    </source>
</evidence>
<keyword evidence="2" id="KW-0677">Repeat</keyword>
<name>A0A8H7E9Z3_9EURO</name>
<dbReference type="PANTHER" id="PTHR46202:SF1">
    <property type="entry name" value="DNA EXCISION REPAIR PROTEIN ERCC-8"/>
    <property type="match status" value="1"/>
</dbReference>
<evidence type="ECO:0008006" key="8">
    <source>
        <dbReference type="Google" id="ProtNLM"/>
    </source>
</evidence>
<keyword evidence="3" id="KW-0227">DNA damage</keyword>
<dbReference type="InterPro" id="IPR019775">
    <property type="entry name" value="WD40_repeat_CS"/>
</dbReference>
<dbReference type="InterPro" id="IPR042238">
    <property type="entry name" value="Rad28/ERCC8/Ckn1/ATCSA-1"/>
</dbReference>
<dbReference type="OrthoDB" id="361494at2759"/>
<dbReference type="PANTHER" id="PTHR46202">
    <property type="entry name" value="DNA EXCISION REPAIR PROTEIN ERCC-8"/>
    <property type="match status" value="1"/>
</dbReference>
<dbReference type="GO" id="GO:0006283">
    <property type="term" value="P:transcription-coupled nucleotide-excision repair"/>
    <property type="evidence" value="ECO:0007669"/>
    <property type="project" value="InterPro"/>
</dbReference>
<dbReference type="InterPro" id="IPR036322">
    <property type="entry name" value="WD40_repeat_dom_sf"/>
</dbReference>
<dbReference type="AlphaFoldDB" id="A0A8H7E9Z3"/>
<dbReference type="GO" id="GO:0000209">
    <property type="term" value="P:protein polyubiquitination"/>
    <property type="evidence" value="ECO:0007669"/>
    <property type="project" value="TreeGrafter"/>
</dbReference>
<sequence length="487" mass="52779">MNHLLLSRRLGLVDPHAFQRAQYQRLLYAVTAEKSVKFGIQRTHGSLNARGLPGSSGPREQTVDEAGLAGENAVAHNGGVNVLAIDAQTGKYLISGGADSAVRLWDLEDYNSDEFYTYPPAGSILRSSPGAHTHALTSLSIYPFDPLPSTILTTSYDKTLKLFSIDAARIAPVHTFDLVDTPYAHTLSSIASSAALIAVGTAHPAVKLLDLRTALAVQTLPGHSGAVFSVCWSPLSEHLLASGSTDGRVLFFDVRRAHSAFASLDYDDAIGVLNPDYASHYQPRSALDWNAKAHNGPVTGVCWADSGRKLITCGHDQRIRVWDAATGRNELVHFGPRIKNGRNGQFMPLISPVECSRPGKGSLFWPNDEGKGEIFMMDIHEGTTLKVLRTPGTAKSPQKTVSTGKLTSGGRINSIALRFKGDSDSGLELYSGHGDGSIHCWKGLPTEDEEVEDKIHPEVETEQKRKRKRDLLDGLVDGLVKKPMTFI</sequence>
<dbReference type="InterPro" id="IPR001680">
    <property type="entry name" value="WD40_rpt"/>
</dbReference>
<keyword evidence="7" id="KW-1185">Reference proteome</keyword>
<dbReference type="Gene3D" id="2.130.10.10">
    <property type="entry name" value="YVTN repeat-like/Quinoprotein amine dehydrogenase"/>
    <property type="match status" value="1"/>
</dbReference>
<dbReference type="SMART" id="SM00320">
    <property type="entry name" value="WD40"/>
    <property type="match status" value="5"/>
</dbReference>
<keyword evidence="1 5" id="KW-0853">WD repeat</keyword>
<dbReference type="Pfam" id="PF00400">
    <property type="entry name" value="WD40"/>
    <property type="match status" value="4"/>
</dbReference>
<reference evidence="6" key="1">
    <citation type="submission" date="2020-02" db="EMBL/GenBank/DDBJ databases">
        <authorList>
            <person name="Palmer J.M."/>
        </authorList>
    </citation>
    <scope>NUCLEOTIDE SEQUENCE</scope>
    <source>
        <strain evidence="6">EPUS1.4</strain>
        <tissue evidence="6">Thallus</tissue>
    </source>
</reference>
<dbReference type="PROSITE" id="PS50082">
    <property type="entry name" value="WD_REPEATS_2"/>
    <property type="match status" value="3"/>
</dbReference>
<protein>
    <recommendedName>
        <fullName evidence="8">DNA excision repair protein ERCC-8</fullName>
    </recommendedName>
</protein>
<evidence type="ECO:0000256" key="2">
    <source>
        <dbReference type="ARBA" id="ARBA00022737"/>
    </source>
</evidence>
<dbReference type="Proteomes" id="UP000606974">
    <property type="component" value="Unassembled WGS sequence"/>
</dbReference>
<evidence type="ECO:0000256" key="5">
    <source>
        <dbReference type="PROSITE-ProRule" id="PRU00221"/>
    </source>
</evidence>
<dbReference type="PROSITE" id="PS50294">
    <property type="entry name" value="WD_REPEATS_REGION"/>
    <property type="match status" value="3"/>
</dbReference>
<evidence type="ECO:0000256" key="3">
    <source>
        <dbReference type="ARBA" id="ARBA00022763"/>
    </source>
</evidence>
<feature type="repeat" description="WD" evidence="5">
    <location>
        <begin position="73"/>
        <end position="108"/>
    </location>
</feature>
<dbReference type="InterPro" id="IPR015943">
    <property type="entry name" value="WD40/YVTN_repeat-like_dom_sf"/>
</dbReference>
<comment type="caution">
    <text evidence="6">The sequence shown here is derived from an EMBL/GenBank/DDBJ whole genome shotgun (WGS) entry which is preliminary data.</text>
</comment>
<feature type="repeat" description="WD" evidence="5">
    <location>
        <begin position="291"/>
        <end position="332"/>
    </location>
</feature>
<keyword evidence="4" id="KW-0234">DNA repair</keyword>
<gene>
    <name evidence="6" type="ORF">GJ744_006629</name>
</gene>
<accession>A0A8H7E9Z3</accession>
<evidence type="ECO:0000256" key="1">
    <source>
        <dbReference type="ARBA" id="ARBA00022574"/>
    </source>
</evidence>
<dbReference type="PROSITE" id="PS00678">
    <property type="entry name" value="WD_REPEATS_1"/>
    <property type="match status" value="2"/>
</dbReference>
<feature type="repeat" description="WD" evidence="5">
    <location>
        <begin position="220"/>
        <end position="262"/>
    </location>
</feature>
<dbReference type="GO" id="GO:0043161">
    <property type="term" value="P:proteasome-mediated ubiquitin-dependent protein catabolic process"/>
    <property type="evidence" value="ECO:0007669"/>
    <property type="project" value="TreeGrafter"/>
</dbReference>
<dbReference type="PRINTS" id="PR00320">
    <property type="entry name" value="GPROTEINBRPT"/>
</dbReference>